<comment type="caution">
    <text evidence="3">The sequence shown here is derived from an EMBL/GenBank/DDBJ whole genome shotgun (WGS) entry which is preliminary data.</text>
</comment>
<evidence type="ECO:0008006" key="5">
    <source>
        <dbReference type="Google" id="ProtNLM"/>
    </source>
</evidence>
<feature type="transmembrane region" description="Helical" evidence="2">
    <location>
        <begin position="26"/>
        <end position="46"/>
    </location>
</feature>
<keyword evidence="2" id="KW-0472">Membrane</keyword>
<keyword evidence="2" id="KW-0812">Transmembrane</keyword>
<name>A0AAW6FSM2_9FIRM</name>
<dbReference type="InterPro" id="IPR013783">
    <property type="entry name" value="Ig-like_fold"/>
</dbReference>
<sequence>MKENEREMPNVEITEEKSDKNKKRNLIIAGLVALVAVVGIGGYALMNQKSNKLILKKNVAFEYGETVKLNVENFVDGKMDKDAIKETKLTSKLMSDTKKYTFDKKKLTVTTKDKEYLDVGTYEVSLKLNEDMQDMEFVVEDTTAPKFKDFLTEIRIEKDAKDVDLKSYFQASDLSDFEITIDQGDFDITKEGEYVIKVTAKDQYDNKTTGECTVKVVSAEEAEKEGLTENKDGKMAVSEETQKKIDSGQTSVKPSEDKVDSSVNNKPSSGGSNNDKPSGGNTGNNDKPNSGGNTGGNTSGNDKPSNPTCSHNWVAQYETVHHPEKGHNEQYVIKEAWTEQVPRYEMVAHDICSTCGADLTGTDIASHVYQHMIDGTDKGGHYTQWVQEVVGYDTIEHPAEYGTRWVVDQAAYDEQVLSGYTCSKCGKPK</sequence>
<evidence type="ECO:0000256" key="2">
    <source>
        <dbReference type="SAM" id="Phobius"/>
    </source>
</evidence>
<dbReference type="EMBL" id="JAQNCK010000009">
    <property type="protein sequence ID" value="MDC0827978.1"/>
    <property type="molecule type" value="Genomic_DNA"/>
</dbReference>
<evidence type="ECO:0000313" key="4">
    <source>
        <dbReference type="Proteomes" id="UP001220658"/>
    </source>
</evidence>
<reference evidence="3" key="1">
    <citation type="submission" date="2023-01" db="EMBL/GenBank/DDBJ databases">
        <title>Human gut microbiome strain richness.</title>
        <authorList>
            <person name="Chen-Liaw A."/>
        </authorList>
    </citation>
    <scope>NUCLEOTIDE SEQUENCE</scope>
    <source>
        <strain evidence="3">D55st1_G4_D55t1_190419</strain>
    </source>
</reference>
<dbReference type="Gene3D" id="2.60.40.10">
    <property type="entry name" value="Immunoglobulins"/>
    <property type="match status" value="1"/>
</dbReference>
<dbReference type="Proteomes" id="UP001220658">
    <property type="component" value="Unassembled WGS sequence"/>
</dbReference>
<evidence type="ECO:0000313" key="3">
    <source>
        <dbReference type="EMBL" id="MDC0827978.1"/>
    </source>
</evidence>
<protein>
    <recommendedName>
        <fullName evidence="5">Ig-like domain-containing protein</fullName>
    </recommendedName>
</protein>
<feature type="compositionally biased region" description="Polar residues" evidence="1">
    <location>
        <begin position="261"/>
        <end position="276"/>
    </location>
</feature>
<gene>
    <name evidence="3" type="ORF">POG00_04550</name>
</gene>
<organism evidence="3 4">
    <name type="scientific">Faecalitalea cylindroides</name>
    <dbReference type="NCBI Taxonomy" id="39483"/>
    <lineage>
        <taxon>Bacteria</taxon>
        <taxon>Bacillati</taxon>
        <taxon>Bacillota</taxon>
        <taxon>Erysipelotrichia</taxon>
        <taxon>Erysipelotrichales</taxon>
        <taxon>Erysipelotrichaceae</taxon>
        <taxon>Faecalitalea</taxon>
    </lineage>
</organism>
<keyword evidence="2" id="KW-1133">Transmembrane helix</keyword>
<feature type="compositionally biased region" description="Basic and acidic residues" evidence="1">
    <location>
        <begin position="224"/>
        <end position="234"/>
    </location>
</feature>
<dbReference type="AlphaFoldDB" id="A0AAW6FSM2"/>
<evidence type="ECO:0000256" key="1">
    <source>
        <dbReference type="SAM" id="MobiDB-lite"/>
    </source>
</evidence>
<dbReference type="RefSeq" id="WP_229027200.1">
    <property type="nucleotide sequence ID" value="NZ_JADMUL010000011.1"/>
</dbReference>
<proteinExistence type="predicted"/>
<accession>A0AAW6FSM2</accession>
<feature type="region of interest" description="Disordered" evidence="1">
    <location>
        <begin position="222"/>
        <end position="310"/>
    </location>
</feature>